<dbReference type="Proteomes" id="UP001054252">
    <property type="component" value="Unassembled WGS sequence"/>
</dbReference>
<dbReference type="EMBL" id="BPVZ01000053">
    <property type="protein sequence ID" value="GKV19653.1"/>
    <property type="molecule type" value="Genomic_DNA"/>
</dbReference>
<proteinExistence type="predicted"/>
<dbReference type="AlphaFoldDB" id="A0AAV5K7A9"/>
<comment type="caution">
    <text evidence="1">The sequence shown here is derived from an EMBL/GenBank/DDBJ whole genome shotgun (WGS) entry which is preliminary data.</text>
</comment>
<gene>
    <name evidence="1" type="ORF">SLEP1_g29883</name>
</gene>
<keyword evidence="2" id="KW-1185">Reference proteome</keyword>
<reference evidence="1 2" key="1">
    <citation type="journal article" date="2021" name="Commun. Biol.">
        <title>The genome of Shorea leprosula (Dipterocarpaceae) highlights the ecological relevance of drought in aseasonal tropical rainforests.</title>
        <authorList>
            <person name="Ng K.K.S."/>
            <person name="Kobayashi M.J."/>
            <person name="Fawcett J.A."/>
            <person name="Hatakeyama M."/>
            <person name="Paape T."/>
            <person name="Ng C.H."/>
            <person name="Ang C.C."/>
            <person name="Tnah L.H."/>
            <person name="Lee C.T."/>
            <person name="Nishiyama T."/>
            <person name="Sese J."/>
            <person name="O'Brien M.J."/>
            <person name="Copetti D."/>
            <person name="Mohd Noor M.I."/>
            <person name="Ong R.C."/>
            <person name="Putra M."/>
            <person name="Sireger I.Z."/>
            <person name="Indrioko S."/>
            <person name="Kosugi Y."/>
            <person name="Izuno A."/>
            <person name="Isagi Y."/>
            <person name="Lee S.L."/>
            <person name="Shimizu K.K."/>
        </authorList>
    </citation>
    <scope>NUCLEOTIDE SEQUENCE [LARGE SCALE GENOMIC DNA]</scope>
    <source>
        <strain evidence="1">214</strain>
    </source>
</reference>
<organism evidence="1 2">
    <name type="scientific">Rubroshorea leprosula</name>
    <dbReference type="NCBI Taxonomy" id="152421"/>
    <lineage>
        <taxon>Eukaryota</taxon>
        <taxon>Viridiplantae</taxon>
        <taxon>Streptophyta</taxon>
        <taxon>Embryophyta</taxon>
        <taxon>Tracheophyta</taxon>
        <taxon>Spermatophyta</taxon>
        <taxon>Magnoliopsida</taxon>
        <taxon>eudicotyledons</taxon>
        <taxon>Gunneridae</taxon>
        <taxon>Pentapetalae</taxon>
        <taxon>rosids</taxon>
        <taxon>malvids</taxon>
        <taxon>Malvales</taxon>
        <taxon>Dipterocarpaceae</taxon>
        <taxon>Rubroshorea</taxon>
    </lineage>
</organism>
<protein>
    <submittedName>
        <fullName evidence="1">Uncharacterized protein</fullName>
    </submittedName>
</protein>
<evidence type="ECO:0000313" key="1">
    <source>
        <dbReference type="EMBL" id="GKV19653.1"/>
    </source>
</evidence>
<sequence>MAAMERPQRRQPILDGTMIFYVYVLVVEGRGIKFVYMGHFGNKSTPFHLNNSEPWQQVCCCVVGE</sequence>
<evidence type="ECO:0000313" key="2">
    <source>
        <dbReference type="Proteomes" id="UP001054252"/>
    </source>
</evidence>
<name>A0AAV5K7A9_9ROSI</name>
<accession>A0AAV5K7A9</accession>